<dbReference type="InterPro" id="IPR006121">
    <property type="entry name" value="HMA_dom"/>
</dbReference>
<dbReference type="InterPro" id="IPR059000">
    <property type="entry name" value="ATPase_P-type_domA"/>
</dbReference>
<feature type="transmembrane region" description="Helical" evidence="8">
    <location>
        <begin position="332"/>
        <end position="351"/>
    </location>
</feature>
<dbReference type="SUPFAM" id="SSF81653">
    <property type="entry name" value="Calcium ATPase, transduction domain A"/>
    <property type="match status" value="1"/>
</dbReference>
<dbReference type="Gene3D" id="3.40.50.1000">
    <property type="entry name" value="HAD superfamily/HAD-like"/>
    <property type="match status" value="1"/>
</dbReference>
<dbReference type="EMBL" id="JAXUIC010000011">
    <property type="protein sequence ID" value="KAK4564919.1"/>
    <property type="molecule type" value="Genomic_DNA"/>
</dbReference>
<dbReference type="SUPFAM" id="SSF56784">
    <property type="entry name" value="HAD-like"/>
    <property type="match status" value="1"/>
</dbReference>
<dbReference type="PROSITE" id="PS50846">
    <property type="entry name" value="HMA_2"/>
    <property type="match status" value="1"/>
</dbReference>
<dbReference type="Pfam" id="PF00702">
    <property type="entry name" value="Hydrolase"/>
    <property type="match status" value="1"/>
</dbReference>
<dbReference type="Gene3D" id="3.40.1110.10">
    <property type="entry name" value="Calcium-transporting ATPase, cytoplasmic domain N"/>
    <property type="match status" value="1"/>
</dbReference>
<dbReference type="InterPro" id="IPR023214">
    <property type="entry name" value="HAD_sf"/>
</dbReference>
<keyword evidence="8" id="KW-0067">ATP-binding</keyword>
<dbReference type="FunFam" id="2.70.150.10:FF:000002">
    <property type="entry name" value="Copper-transporting ATPase 1, putative"/>
    <property type="match status" value="1"/>
</dbReference>
<dbReference type="GO" id="GO:0016020">
    <property type="term" value="C:membrane"/>
    <property type="evidence" value="ECO:0007669"/>
    <property type="project" value="UniProtKB-SubCell"/>
</dbReference>
<gene>
    <name evidence="10" type="ORF">RGQ29_006818</name>
</gene>
<feature type="transmembrane region" description="Helical" evidence="8">
    <location>
        <begin position="136"/>
        <end position="152"/>
    </location>
</feature>
<dbReference type="SFLD" id="SFLDG00002">
    <property type="entry name" value="C1.7:_P-type_atpase_like"/>
    <property type="match status" value="1"/>
</dbReference>
<keyword evidence="11" id="KW-1185">Reference proteome</keyword>
<dbReference type="FunFam" id="3.40.1110.10:FF:000043">
    <property type="entry name" value="Putative cadmium/zinc-transporting ATPase 3"/>
    <property type="match status" value="1"/>
</dbReference>
<proteinExistence type="inferred from homology"/>
<evidence type="ECO:0000256" key="7">
    <source>
        <dbReference type="ARBA" id="ARBA00023136"/>
    </source>
</evidence>
<dbReference type="CDD" id="cd00371">
    <property type="entry name" value="HMA"/>
    <property type="match status" value="1"/>
</dbReference>
<dbReference type="FunFam" id="3.30.70.100:FF:000022">
    <property type="entry name" value="Putative cadmium/zinc-transporting ATPase 3"/>
    <property type="match status" value="1"/>
</dbReference>
<comment type="subcellular location">
    <subcellularLocation>
        <location evidence="1">Membrane</location>
        <topology evidence="1">Multi-pass membrane protein</topology>
    </subcellularLocation>
</comment>
<evidence type="ECO:0000313" key="10">
    <source>
        <dbReference type="EMBL" id="KAK4564919.1"/>
    </source>
</evidence>
<evidence type="ECO:0000256" key="3">
    <source>
        <dbReference type="ARBA" id="ARBA00022692"/>
    </source>
</evidence>
<dbReference type="InterPro" id="IPR027256">
    <property type="entry name" value="P-typ_ATPase_IB"/>
</dbReference>
<organism evidence="10 11">
    <name type="scientific">Quercus rubra</name>
    <name type="common">Northern red oak</name>
    <name type="synonym">Quercus borealis</name>
    <dbReference type="NCBI Taxonomy" id="3512"/>
    <lineage>
        <taxon>Eukaryota</taxon>
        <taxon>Viridiplantae</taxon>
        <taxon>Streptophyta</taxon>
        <taxon>Embryophyta</taxon>
        <taxon>Tracheophyta</taxon>
        <taxon>Spermatophyta</taxon>
        <taxon>Magnoliopsida</taxon>
        <taxon>eudicotyledons</taxon>
        <taxon>Gunneridae</taxon>
        <taxon>Pentapetalae</taxon>
        <taxon>rosids</taxon>
        <taxon>fabids</taxon>
        <taxon>Fagales</taxon>
        <taxon>Fagaceae</taxon>
        <taxon>Quercus</taxon>
    </lineage>
</organism>
<evidence type="ECO:0000256" key="4">
    <source>
        <dbReference type="ARBA" id="ARBA00022723"/>
    </source>
</evidence>
<dbReference type="Gene3D" id="2.70.150.10">
    <property type="entry name" value="Calcium-transporting ATPase, cytoplasmic transduction domain A"/>
    <property type="match status" value="1"/>
</dbReference>
<comment type="caution">
    <text evidence="10">The sequence shown here is derived from an EMBL/GenBank/DDBJ whole genome shotgun (WGS) entry which is preliminary data.</text>
</comment>
<protein>
    <recommendedName>
        <fullName evidence="9">HMA domain-containing protein</fullName>
    </recommendedName>
</protein>
<dbReference type="NCBIfam" id="TIGR01494">
    <property type="entry name" value="ATPase_P-type"/>
    <property type="match status" value="1"/>
</dbReference>
<dbReference type="NCBIfam" id="TIGR01512">
    <property type="entry name" value="ATPase-IB2_Cd"/>
    <property type="match status" value="1"/>
</dbReference>
<keyword evidence="8" id="KW-0547">Nucleotide-binding</keyword>
<feature type="transmembrane region" description="Helical" evidence="8">
    <location>
        <begin position="158"/>
        <end position="177"/>
    </location>
</feature>
<sequence length="863" mass="93330">MTEELKKSYFEVLGLCCASEVALVERILKQLNGIQEISVILPTKTVVVHHTHVISDVTIVEALNKVRLEATVRPQEQSNFQNKWPAPSTMFSGLLLALSFLKYIYHPLEWLALGAVIVGLPTLILRSIASIRNLTLNINILVLMAVIGTLALQDYWEAGTVVFLFSIAQWLETRASYKAMATMSSLTSMAPQKAIIAETGEHVDVNAVEMNTVLAVKAGDVIPVDGIVVEGKCEVDEKMLTGESFPVTKELDSTVWAGTINLNGYISVKITALAKDSFVSRMAKLVEESHNKKSRAQRFIDNCAKYYIPVVMLIAVAFAAIPAALRLPNEEYWFHLAIVVLVSTCPCALILSTPVVNFCALSKAATTGLLVKGGDYLEILAKVKIVAFDKTGTITRGEFAVTNFQVISDDVSLNALLYWVSSIESKSSHPMAAALVEYGRLHSIEPKPENVEDFQNFPGEGVFGKIDGKDIYIGNRRIRLRAGCAAEFQNMEGKTNGYIYCGVTLVGTFSLSDTCRSGAMEAVEEIKSLGIKCVMLTGDNHAAAMLAQDQLGHALDVVHAELLPEEKARIIEEYKKEGLTVMIGDGINDAPALAAADIGISMGISGSALAMETGHVILMSNNIQKIPLAIKLARRTLRKLIENVILSITTKGAILALAFAGYPLIWASVLTDVGTCLVVIFNSMLLLQETPKLQGGHSRSRYGTFSMPSLYGKGKSINPVDGQGGYNGDYGDYEAIKCNDGCCEKLIHEVESPSGKGCSNCTEASCKDKNFANIAQSSSSSSVCCLQKCEAQSQSKKCGTTQAATINNACGCSTVGLLESVVNNASKISGNRERRGCCKQFAEQCCGKPEQYTTNRLSEIVIE</sequence>
<accession>A0AAN7ICG9</accession>
<dbReference type="Pfam" id="PF00122">
    <property type="entry name" value="E1-E2_ATPase"/>
    <property type="match status" value="1"/>
</dbReference>
<dbReference type="Proteomes" id="UP001324115">
    <property type="component" value="Unassembled WGS sequence"/>
</dbReference>
<evidence type="ECO:0000313" key="11">
    <source>
        <dbReference type="Proteomes" id="UP001324115"/>
    </source>
</evidence>
<dbReference type="GO" id="GO:0046872">
    <property type="term" value="F:metal ion binding"/>
    <property type="evidence" value="ECO:0007669"/>
    <property type="project" value="UniProtKB-KW"/>
</dbReference>
<comment type="similarity">
    <text evidence="2 8">Belongs to the cation transport ATPase (P-type) (TC 3.A.3) family. Type IB subfamily.</text>
</comment>
<reference evidence="10 11" key="1">
    <citation type="journal article" date="2023" name="G3 (Bethesda)">
        <title>A haplotype-resolved chromosome-scale genome for Quercus rubra L. provides insights into the genetics of adaptive traits for red oak species.</title>
        <authorList>
            <person name="Kapoor B."/>
            <person name="Jenkins J."/>
            <person name="Schmutz J."/>
            <person name="Zhebentyayeva T."/>
            <person name="Kuelheim C."/>
            <person name="Coggeshall M."/>
            <person name="Heim C."/>
            <person name="Lasky J.R."/>
            <person name="Leites L."/>
            <person name="Islam-Faridi N."/>
            <person name="Romero-Severson J."/>
            <person name="DeLeo V.L."/>
            <person name="Lucas S.M."/>
            <person name="Lazic D."/>
            <person name="Gailing O."/>
            <person name="Carlson J."/>
            <person name="Staton M."/>
        </authorList>
    </citation>
    <scope>NUCLEOTIDE SEQUENCE [LARGE SCALE GENOMIC DNA]</scope>
    <source>
        <strain evidence="10">Pseudo-F2</strain>
    </source>
</reference>
<evidence type="ECO:0000256" key="2">
    <source>
        <dbReference type="ARBA" id="ARBA00006024"/>
    </source>
</evidence>
<feature type="transmembrane region" description="Helical" evidence="8">
    <location>
        <begin position="640"/>
        <end position="659"/>
    </location>
</feature>
<dbReference type="GO" id="GO:0019829">
    <property type="term" value="F:ATPase-coupled monoatomic cation transmembrane transporter activity"/>
    <property type="evidence" value="ECO:0007669"/>
    <property type="project" value="InterPro"/>
</dbReference>
<dbReference type="InterPro" id="IPR036412">
    <property type="entry name" value="HAD-like_sf"/>
</dbReference>
<dbReference type="PRINTS" id="PR00120">
    <property type="entry name" value="HATPASE"/>
</dbReference>
<dbReference type="NCBIfam" id="TIGR01525">
    <property type="entry name" value="ATPase-IB_hvy"/>
    <property type="match status" value="1"/>
</dbReference>
<evidence type="ECO:0000259" key="9">
    <source>
        <dbReference type="PROSITE" id="PS50846"/>
    </source>
</evidence>
<dbReference type="PANTHER" id="PTHR48085:SF3">
    <property type="entry name" value="INACTIVE CADMIUM_ZINC-TRANSPORTING ATPASE HMA3"/>
    <property type="match status" value="1"/>
</dbReference>
<evidence type="ECO:0000256" key="5">
    <source>
        <dbReference type="ARBA" id="ARBA00022967"/>
    </source>
</evidence>
<feature type="transmembrane region" description="Helical" evidence="8">
    <location>
        <begin position="110"/>
        <end position="129"/>
    </location>
</feature>
<evidence type="ECO:0000256" key="6">
    <source>
        <dbReference type="ARBA" id="ARBA00022989"/>
    </source>
</evidence>
<keyword evidence="6 8" id="KW-1133">Transmembrane helix</keyword>
<keyword evidence="5" id="KW-1278">Translocase</keyword>
<dbReference type="InterPro" id="IPR023299">
    <property type="entry name" value="ATPase_P-typ_cyto_dom_N"/>
</dbReference>
<dbReference type="InterPro" id="IPR036163">
    <property type="entry name" value="HMA_dom_sf"/>
</dbReference>
<dbReference type="InterPro" id="IPR008250">
    <property type="entry name" value="ATPase_P-typ_transduc_dom_A_sf"/>
</dbReference>
<dbReference type="Gene3D" id="3.30.70.100">
    <property type="match status" value="1"/>
</dbReference>
<keyword evidence="7 8" id="KW-0472">Membrane</keyword>
<evidence type="ECO:0000256" key="8">
    <source>
        <dbReference type="RuleBase" id="RU362081"/>
    </source>
</evidence>
<keyword evidence="3 8" id="KW-0812">Transmembrane</keyword>
<dbReference type="InterPro" id="IPR001757">
    <property type="entry name" value="P_typ_ATPase"/>
</dbReference>
<dbReference type="InterPro" id="IPR044492">
    <property type="entry name" value="P_typ_ATPase_HD_dom"/>
</dbReference>
<dbReference type="PRINTS" id="PR00119">
    <property type="entry name" value="CATATPASE"/>
</dbReference>
<dbReference type="PROSITE" id="PS01229">
    <property type="entry name" value="COF_2"/>
    <property type="match status" value="1"/>
</dbReference>
<dbReference type="AlphaFoldDB" id="A0AAN7ICG9"/>
<name>A0AAN7ICG9_QUERU</name>
<dbReference type="GO" id="GO:0005524">
    <property type="term" value="F:ATP binding"/>
    <property type="evidence" value="ECO:0007669"/>
    <property type="project" value="UniProtKB-UniRule"/>
</dbReference>
<dbReference type="SUPFAM" id="SSF55008">
    <property type="entry name" value="HMA, heavy metal-associated domain"/>
    <property type="match status" value="1"/>
</dbReference>
<dbReference type="SFLD" id="SFLDS00003">
    <property type="entry name" value="Haloacid_Dehalogenase"/>
    <property type="match status" value="1"/>
</dbReference>
<keyword evidence="4 8" id="KW-0479">Metal-binding</keyword>
<feature type="transmembrane region" description="Helical" evidence="8">
    <location>
        <begin position="306"/>
        <end position="326"/>
    </location>
</feature>
<dbReference type="InterPro" id="IPR023298">
    <property type="entry name" value="ATPase_P-typ_TM_dom_sf"/>
</dbReference>
<dbReference type="CDD" id="cd02079">
    <property type="entry name" value="P-type_ATPase_HM"/>
    <property type="match status" value="1"/>
</dbReference>
<dbReference type="InterPro" id="IPR018303">
    <property type="entry name" value="ATPase_P-typ_P_site"/>
</dbReference>
<dbReference type="PANTHER" id="PTHR48085">
    <property type="entry name" value="CADMIUM/ZINC-TRANSPORTING ATPASE HMA2-RELATED"/>
    <property type="match status" value="1"/>
</dbReference>
<dbReference type="InterPro" id="IPR051014">
    <property type="entry name" value="Cation_Transport_ATPase_IB"/>
</dbReference>
<evidence type="ECO:0000256" key="1">
    <source>
        <dbReference type="ARBA" id="ARBA00004141"/>
    </source>
</evidence>
<dbReference type="SUPFAM" id="SSF81665">
    <property type="entry name" value="Calcium ATPase, transmembrane domain M"/>
    <property type="match status" value="1"/>
</dbReference>
<dbReference type="PROSITE" id="PS00154">
    <property type="entry name" value="ATPASE_E1_E2"/>
    <property type="match status" value="1"/>
</dbReference>
<dbReference type="SFLD" id="SFLDF00027">
    <property type="entry name" value="p-type_atpase"/>
    <property type="match status" value="1"/>
</dbReference>
<feature type="domain" description="HMA" evidence="9">
    <location>
        <begin position="6"/>
        <end position="71"/>
    </location>
</feature>
<dbReference type="GO" id="GO:0016887">
    <property type="term" value="F:ATP hydrolysis activity"/>
    <property type="evidence" value="ECO:0007669"/>
    <property type="project" value="InterPro"/>
</dbReference>